<sequence length="578" mass="64336">MSAPSEDVWGAWDFLQRMDWAAREVSLHGRHITNWALGFHLGRWVLQNILFACIAWLLPIADVGFEERVWCNVVRYSIFSHALESCGWRHGPMCGGRVTPWPLGWFTNLHYRFTRGTFRYTGNKFVQRLMGSRRTVVDIMSNAFFLLSSLIAVLFPQLLPGATVAAAAGAVWVWIIDQPHSTDGKGTTHVHFILAGCLSASQGGVACGQLQLLIIWIASGLCKQGPWMAFVTSPLLGGSVWCRGRIWMWRLLYRGDDDLRPTCFADVFGRYASHVEWLCPIMLLFPCHPALIYCSLALLVAMHVYIMATAGLDVLSWNGFFIVAGLCLFGGGASFGFDYDGLRRAPWPLLIWYMLEIIVIIYGWFYPGSVSFQAGHRNWAGNEPVALVLLRRDAARKLTQSLPIFGRPTWDPVPDELRSWYPKAAVVPHLGEMTAFKIIATYWLGLLNMKILPMLVLQALQGHSIGDFYVMNHMQFWDMLWGSFFFCPTHMPDIFQAMQEIVGFEKGECLCVWVTGFPVAGAAFGGAAWQILDAHAGLLAEGQVSIKSALSLASLPSACARADPLIAGCASPTGDNNM</sequence>
<name>A0A813LL67_POLGL</name>
<keyword evidence="1" id="KW-0812">Transmembrane</keyword>
<reference evidence="2" key="1">
    <citation type="submission" date="2021-02" db="EMBL/GenBank/DDBJ databases">
        <authorList>
            <person name="Dougan E. K."/>
            <person name="Rhodes N."/>
            <person name="Thang M."/>
            <person name="Chan C."/>
        </authorList>
    </citation>
    <scope>NUCLEOTIDE SEQUENCE</scope>
</reference>
<protein>
    <submittedName>
        <fullName evidence="2">Uncharacterized protein</fullName>
    </submittedName>
</protein>
<feature type="transmembrane region" description="Helical" evidence="1">
    <location>
        <begin position="290"/>
        <end position="308"/>
    </location>
</feature>
<feature type="transmembrane region" description="Helical" evidence="1">
    <location>
        <begin position="314"/>
        <end position="337"/>
    </location>
</feature>
<keyword evidence="1" id="KW-0472">Membrane</keyword>
<gene>
    <name evidence="2" type="ORF">PGLA2088_LOCUS46304</name>
</gene>
<feature type="transmembrane region" description="Helical" evidence="1">
    <location>
        <begin position="136"/>
        <end position="155"/>
    </location>
</feature>
<feature type="transmembrane region" description="Helical" evidence="1">
    <location>
        <begin position="44"/>
        <end position="65"/>
    </location>
</feature>
<dbReference type="AlphaFoldDB" id="A0A813LL67"/>
<dbReference type="Pfam" id="PF12077">
    <property type="entry name" value="DUF3556"/>
    <property type="match status" value="1"/>
</dbReference>
<dbReference type="Proteomes" id="UP000626109">
    <property type="component" value="Unassembled WGS sequence"/>
</dbReference>
<evidence type="ECO:0000256" key="1">
    <source>
        <dbReference type="SAM" id="Phobius"/>
    </source>
</evidence>
<feature type="transmembrane region" description="Helical" evidence="1">
    <location>
        <begin position="349"/>
        <end position="367"/>
    </location>
</feature>
<proteinExistence type="predicted"/>
<evidence type="ECO:0000313" key="3">
    <source>
        <dbReference type="Proteomes" id="UP000626109"/>
    </source>
</evidence>
<dbReference type="InterPro" id="IPR021941">
    <property type="entry name" value="DUF3556_TM"/>
</dbReference>
<organism evidence="2 3">
    <name type="scientific">Polarella glacialis</name>
    <name type="common">Dinoflagellate</name>
    <dbReference type="NCBI Taxonomy" id="89957"/>
    <lineage>
        <taxon>Eukaryota</taxon>
        <taxon>Sar</taxon>
        <taxon>Alveolata</taxon>
        <taxon>Dinophyceae</taxon>
        <taxon>Suessiales</taxon>
        <taxon>Suessiaceae</taxon>
        <taxon>Polarella</taxon>
    </lineage>
</organism>
<evidence type="ECO:0000313" key="2">
    <source>
        <dbReference type="EMBL" id="CAE8732213.1"/>
    </source>
</evidence>
<accession>A0A813LL67</accession>
<keyword evidence="1" id="KW-1133">Transmembrane helix</keyword>
<dbReference type="EMBL" id="CAJNNW010036123">
    <property type="protein sequence ID" value="CAE8732213.1"/>
    <property type="molecule type" value="Genomic_DNA"/>
</dbReference>
<comment type="caution">
    <text evidence="2">The sequence shown here is derived from an EMBL/GenBank/DDBJ whole genome shotgun (WGS) entry which is preliminary data.</text>
</comment>